<dbReference type="Proteomes" id="UP001140293">
    <property type="component" value="Unassembled WGS sequence"/>
</dbReference>
<organism evidence="2 3">
    <name type="scientific">[Mycobacterium] manitobense</name>
    <dbReference type="NCBI Taxonomy" id="190147"/>
    <lineage>
        <taxon>Bacteria</taxon>
        <taxon>Bacillati</taxon>
        <taxon>Actinomycetota</taxon>
        <taxon>Actinomycetes</taxon>
        <taxon>Mycobacteriales</taxon>
        <taxon>Mycobacteriaceae</taxon>
        <taxon>Mycolicibacterium</taxon>
    </lineage>
</organism>
<comment type="caution">
    <text evidence="2">The sequence shown here is derived from an EMBL/GenBank/DDBJ whole genome shotgun (WGS) entry which is preliminary data.</text>
</comment>
<evidence type="ECO:0000256" key="1">
    <source>
        <dbReference type="SAM" id="SignalP"/>
    </source>
</evidence>
<evidence type="ECO:0008006" key="4">
    <source>
        <dbReference type="Google" id="ProtNLM"/>
    </source>
</evidence>
<dbReference type="EMBL" id="JACKSJ010000069">
    <property type="protein sequence ID" value="MCV7170148.1"/>
    <property type="molecule type" value="Genomic_DNA"/>
</dbReference>
<feature type="chain" id="PRO_5040824224" description="Secreted protein" evidence="1">
    <location>
        <begin position="25"/>
        <end position="103"/>
    </location>
</feature>
<reference evidence="2" key="2">
    <citation type="journal article" date="2022" name="BMC Genomics">
        <title>Comparative genome analysis of mycobacteria focusing on tRNA and non-coding RNA.</title>
        <authorList>
            <person name="Behra P.R.K."/>
            <person name="Pettersson B.M.F."/>
            <person name="Ramesh M."/>
            <person name="Das S."/>
            <person name="Dasgupta S."/>
            <person name="Kirsebom L.A."/>
        </authorList>
    </citation>
    <scope>NUCLEOTIDE SEQUENCE</scope>
    <source>
        <strain evidence="2">DSM 44615</strain>
    </source>
</reference>
<accession>A0A9X3BTY7</accession>
<reference evidence="2" key="1">
    <citation type="submission" date="2020-07" db="EMBL/GenBank/DDBJ databases">
        <authorList>
            <person name="Pettersson B.M.F."/>
            <person name="Behra P.R.K."/>
            <person name="Ramesh M."/>
            <person name="Das S."/>
            <person name="Dasgupta S."/>
            <person name="Kirsebom L.A."/>
        </authorList>
    </citation>
    <scope>NUCLEOTIDE SEQUENCE</scope>
    <source>
        <strain evidence="2">DSM 44615</strain>
    </source>
</reference>
<dbReference type="RefSeq" id="WP_264012343.1">
    <property type="nucleotide sequence ID" value="NZ_JACKSJ010000069.1"/>
</dbReference>
<keyword evidence="3" id="KW-1185">Reference proteome</keyword>
<feature type="signal peptide" evidence="1">
    <location>
        <begin position="1"/>
        <end position="24"/>
    </location>
</feature>
<evidence type="ECO:0000313" key="3">
    <source>
        <dbReference type="Proteomes" id="UP001140293"/>
    </source>
</evidence>
<proteinExistence type="predicted"/>
<name>A0A9X3BTY7_9MYCO</name>
<evidence type="ECO:0000313" key="2">
    <source>
        <dbReference type="EMBL" id="MCV7170148.1"/>
    </source>
</evidence>
<protein>
    <recommendedName>
        <fullName evidence="4">Secreted protein</fullName>
    </recommendedName>
</protein>
<gene>
    <name evidence="2" type="ORF">H7I41_09490</name>
</gene>
<dbReference type="AlphaFoldDB" id="A0A9X3BTY7"/>
<keyword evidence="1" id="KW-0732">Signal</keyword>
<sequence length="103" mass="10987">MRTRAWVGATLFVSAMATAPEALAQDPSGEQCPPRNGQTIVITAGDIDCVTASDYAAQYRPDGDKYQVIAPFTCYSGTAMTAPLLFQCVADTEDRAEFAVYPG</sequence>